<dbReference type="RefSeq" id="WP_338449782.1">
    <property type="nucleotide sequence ID" value="NZ_CP137640.1"/>
</dbReference>
<protein>
    <submittedName>
        <fullName evidence="2">DUF6803 family protein</fullName>
    </submittedName>
</protein>
<keyword evidence="1" id="KW-0472">Membrane</keyword>
<feature type="transmembrane region" description="Helical" evidence="1">
    <location>
        <begin position="57"/>
        <end position="81"/>
    </location>
</feature>
<dbReference type="EMBL" id="CP137640">
    <property type="protein sequence ID" value="WVX80851.1"/>
    <property type="molecule type" value="Genomic_DNA"/>
</dbReference>
<keyword evidence="3" id="KW-1185">Reference proteome</keyword>
<sequence length="164" mass="18184">MNMTMTHYMELLATNQPWNLILFMAIPVILAETIAITELAILFTRNLNGSLRAVNKITSILVGLYFTGVFIYLFINAVIPITTAEEWRGLTDILAVGLYLSGIVPLLGMALLDMNLIWKNKSAEQKLKIHATFVGIFLVVSHIAMILGMLEPTFGAGANHMMNM</sequence>
<dbReference type="Proteomes" id="UP001357223">
    <property type="component" value="Chromosome"/>
</dbReference>
<accession>A0ABZ2CCI8</accession>
<keyword evidence="1" id="KW-1133">Transmembrane helix</keyword>
<keyword evidence="1" id="KW-0812">Transmembrane</keyword>
<feature type="transmembrane region" description="Helical" evidence="1">
    <location>
        <begin position="20"/>
        <end position="45"/>
    </location>
</feature>
<dbReference type="InterPro" id="IPR046547">
    <property type="entry name" value="DUF6803"/>
</dbReference>
<gene>
    <name evidence="2" type="ORF">R4Z09_27150</name>
</gene>
<evidence type="ECO:0000313" key="2">
    <source>
        <dbReference type="EMBL" id="WVX80851.1"/>
    </source>
</evidence>
<name>A0ABZ2CCI8_9BACI</name>
<proteinExistence type="predicted"/>
<feature type="transmembrane region" description="Helical" evidence="1">
    <location>
        <begin position="129"/>
        <end position="150"/>
    </location>
</feature>
<feature type="transmembrane region" description="Helical" evidence="1">
    <location>
        <begin position="93"/>
        <end position="117"/>
    </location>
</feature>
<organism evidence="2 3">
    <name type="scientific">Niallia oryzisoli</name>
    <dbReference type="NCBI Taxonomy" id="1737571"/>
    <lineage>
        <taxon>Bacteria</taxon>
        <taxon>Bacillati</taxon>
        <taxon>Bacillota</taxon>
        <taxon>Bacilli</taxon>
        <taxon>Bacillales</taxon>
        <taxon>Bacillaceae</taxon>
        <taxon>Niallia</taxon>
    </lineage>
</organism>
<reference evidence="2 3" key="1">
    <citation type="submission" date="2023-10" db="EMBL/GenBank/DDBJ databases">
        <title>Niallia locisalis sp.nov. isolated from a salt pond sample.</title>
        <authorList>
            <person name="Li X.-J."/>
            <person name="Dong L."/>
        </authorList>
    </citation>
    <scope>NUCLEOTIDE SEQUENCE [LARGE SCALE GENOMIC DNA]</scope>
    <source>
        <strain evidence="2 3">DSM 29761</strain>
    </source>
</reference>
<dbReference type="Pfam" id="PF20617">
    <property type="entry name" value="DUF6803"/>
    <property type="match status" value="1"/>
</dbReference>
<evidence type="ECO:0000313" key="3">
    <source>
        <dbReference type="Proteomes" id="UP001357223"/>
    </source>
</evidence>
<evidence type="ECO:0000256" key="1">
    <source>
        <dbReference type="SAM" id="Phobius"/>
    </source>
</evidence>